<reference evidence="1" key="1">
    <citation type="journal article" date="2023" name="IMA Fungus">
        <title>Comparative genomic study of the Penicillium genus elucidates a diverse pangenome and 15 lateral gene transfer events.</title>
        <authorList>
            <person name="Petersen C."/>
            <person name="Sorensen T."/>
            <person name="Nielsen M.R."/>
            <person name="Sondergaard T.E."/>
            <person name="Sorensen J.L."/>
            <person name="Fitzpatrick D.A."/>
            <person name="Frisvad J.C."/>
            <person name="Nielsen K.L."/>
        </authorList>
    </citation>
    <scope>NUCLEOTIDE SEQUENCE</scope>
    <source>
        <strain evidence="1">IBT 17514</strain>
    </source>
</reference>
<dbReference type="EMBL" id="JAQJAN010000009">
    <property type="protein sequence ID" value="KAJ5720177.1"/>
    <property type="molecule type" value="Genomic_DNA"/>
</dbReference>
<evidence type="ECO:0000313" key="2">
    <source>
        <dbReference type="Proteomes" id="UP001215712"/>
    </source>
</evidence>
<evidence type="ECO:0000313" key="1">
    <source>
        <dbReference type="EMBL" id="KAJ5720177.1"/>
    </source>
</evidence>
<sequence length="90" mass="10054">MAAYNDGNTSRHKEWYDPDLQDVNPEIRYLLENYSKIPAAKVVDHVNEIVSSTCVNGCCFEQDLRQLVYDGVPSAQLIGLDIEGPLLDLG</sequence>
<dbReference type="Proteomes" id="UP001215712">
    <property type="component" value="Unassembled WGS sequence"/>
</dbReference>
<organism evidence="1 2">
    <name type="scientific">Penicillium malachiteum</name>
    <dbReference type="NCBI Taxonomy" id="1324776"/>
    <lineage>
        <taxon>Eukaryota</taxon>
        <taxon>Fungi</taxon>
        <taxon>Dikarya</taxon>
        <taxon>Ascomycota</taxon>
        <taxon>Pezizomycotina</taxon>
        <taxon>Eurotiomycetes</taxon>
        <taxon>Eurotiomycetidae</taxon>
        <taxon>Eurotiales</taxon>
        <taxon>Aspergillaceae</taxon>
        <taxon>Penicillium</taxon>
    </lineage>
</organism>
<dbReference type="AlphaFoldDB" id="A0AAD6MV64"/>
<keyword evidence="2" id="KW-1185">Reference proteome</keyword>
<protein>
    <submittedName>
        <fullName evidence="1">Uncharacterized protein</fullName>
    </submittedName>
</protein>
<proteinExistence type="predicted"/>
<gene>
    <name evidence="1" type="ORF">N7493_007055</name>
</gene>
<reference evidence="1" key="2">
    <citation type="submission" date="2023-01" db="EMBL/GenBank/DDBJ databases">
        <authorList>
            <person name="Petersen C."/>
        </authorList>
    </citation>
    <scope>NUCLEOTIDE SEQUENCE</scope>
    <source>
        <strain evidence="1">IBT 17514</strain>
    </source>
</reference>
<accession>A0AAD6MV64</accession>
<comment type="caution">
    <text evidence="1">The sequence shown here is derived from an EMBL/GenBank/DDBJ whole genome shotgun (WGS) entry which is preliminary data.</text>
</comment>
<name>A0AAD6MV64_9EURO</name>